<keyword evidence="1" id="KW-0472">Membrane</keyword>
<dbReference type="RefSeq" id="WP_176619852.1">
    <property type="nucleotide sequence ID" value="NZ_WYET01000003.1"/>
</dbReference>
<gene>
    <name evidence="2" type="ORF">GUA46_06840</name>
</gene>
<proteinExistence type="predicted"/>
<dbReference type="EMBL" id="WYET01000003">
    <property type="protein sequence ID" value="NVN18050.1"/>
    <property type="molecule type" value="Genomic_DNA"/>
</dbReference>
<evidence type="ECO:0000313" key="2">
    <source>
        <dbReference type="EMBL" id="NVN18050.1"/>
    </source>
</evidence>
<comment type="caution">
    <text evidence="2">The sequence shown here is derived from an EMBL/GenBank/DDBJ whole genome shotgun (WGS) entry which is preliminary data.</text>
</comment>
<evidence type="ECO:0000313" key="3">
    <source>
        <dbReference type="Proteomes" id="UP000558089"/>
    </source>
</evidence>
<dbReference type="AlphaFoldDB" id="A0A850NGM4"/>
<sequence>MDIFQIIFGRFFVELIGASIRYSLINISNIIREKELKSFSKFWTPDGSEYKKLETESGNRIAALFVFVILLVLIYHFGQ</sequence>
<keyword evidence="1" id="KW-0812">Transmembrane</keyword>
<protein>
    <submittedName>
        <fullName evidence="2">Uncharacterized protein</fullName>
    </submittedName>
</protein>
<organism evidence="2 3">
    <name type="scientific">Flagellimonas chongwuensis</name>
    <dbReference type="NCBI Taxonomy" id="2697365"/>
    <lineage>
        <taxon>Bacteria</taxon>
        <taxon>Pseudomonadati</taxon>
        <taxon>Bacteroidota</taxon>
        <taxon>Flavobacteriia</taxon>
        <taxon>Flavobacteriales</taxon>
        <taxon>Flavobacteriaceae</taxon>
        <taxon>Flagellimonas</taxon>
    </lineage>
</organism>
<name>A0A850NGM4_9FLAO</name>
<evidence type="ECO:0000256" key="1">
    <source>
        <dbReference type="SAM" id="Phobius"/>
    </source>
</evidence>
<keyword evidence="3" id="KW-1185">Reference proteome</keyword>
<reference evidence="2 3" key="1">
    <citation type="submission" date="2020-01" db="EMBL/GenBank/DDBJ databases">
        <title>Draft Genome Analysis of Muricauda sp. HICW Isolated from coastal seawater of PR China.</title>
        <authorList>
            <person name="Chen M.-X."/>
        </authorList>
    </citation>
    <scope>NUCLEOTIDE SEQUENCE [LARGE SCALE GENOMIC DNA]</scope>
    <source>
        <strain evidence="2 3">HICW</strain>
    </source>
</reference>
<accession>A0A850NGM4</accession>
<keyword evidence="1" id="KW-1133">Transmembrane helix</keyword>
<dbReference type="Proteomes" id="UP000558089">
    <property type="component" value="Unassembled WGS sequence"/>
</dbReference>
<feature type="transmembrane region" description="Helical" evidence="1">
    <location>
        <begin position="61"/>
        <end position="78"/>
    </location>
</feature>